<evidence type="ECO:0000313" key="1">
    <source>
        <dbReference type="EMBL" id="VDD86348.1"/>
    </source>
</evidence>
<reference evidence="3" key="1">
    <citation type="submission" date="2017-02" db="UniProtKB">
        <authorList>
            <consortium name="WormBaseParasite"/>
        </authorList>
    </citation>
    <scope>IDENTIFICATION</scope>
</reference>
<organism evidence="3">
    <name type="scientific">Enterobius vermicularis</name>
    <name type="common">Human pinworm</name>
    <dbReference type="NCBI Taxonomy" id="51028"/>
    <lineage>
        <taxon>Eukaryota</taxon>
        <taxon>Metazoa</taxon>
        <taxon>Ecdysozoa</taxon>
        <taxon>Nematoda</taxon>
        <taxon>Chromadorea</taxon>
        <taxon>Rhabditida</taxon>
        <taxon>Spirurina</taxon>
        <taxon>Oxyuridomorpha</taxon>
        <taxon>Oxyuroidea</taxon>
        <taxon>Oxyuridae</taxon>
        <taxon>Enterobius</taxon>
    </lineage>
</organism>
<reference evidence="1 2" key="2">
    <citation type="submission" date="2018-10" db="EMBL/GenBank/DDBJ databases">
        <authorList>
            <consortium name="Pathogen Informatics"/>
        </authorList>
    </citation>
    <scope>NUCLEOTIDE SEQUENCE [LARGE SCALE GENOMIC DNA]</scope>
</reference>
<accession>A0A0N4UWC9</accession>
<dbReference type="AlphaFoldDB" id="A0A0N4UWC9"/>
<dbReference type="WBParaSite" id="EVEC_0000178301-mRNA-1">
    <property type="protein sequence ID" value="EVEC_0000178301-mRNA-1"/>
    <property type="gene ID" value="EVEC_0000178301"/>
</dbReference>
<dbReference type="EMBL" id="UXUI01007217">
    <property type="protein sequence ID" value="VDD86348.1"/>
    <property type="molecule type" value="Genomic_DNA"/>
</dbReference>
<keyword evidence="2" id="KW-1185">Reference proteome</keyword>
<evidence type="ECO:0000313" key="2">
    <source>
        <dbReference type="Proteomes" id="UP000274131"/>
    </source>
</evidence>
<dbReference type="STRING" id="51028.A0A0N4UWC9"/>
<proteinExistence type="predicted"/>
<sequence>MVLITSAKASEAAASSCKLVLESGKCIDYVAPAHANLSPEIQSESNDIVSDDFAGRRKSSYASDSSDDWEGVNALCHVLDNIIQYESDEIVDGQSVLEVGFSTGLPSIFALANGASHVTLHCPDKEMLDCFIKATFSRNQVKLSQRKFVTGDLDNLKKSTKPKQFDVILAPEYINANHTEFEALHDFLDYALAPDGICLLTARTFYFNCDGNLPEFLSLIKSKGKFDVYVRWCSSKLDVVQRKVVQLTRIIR</sequence>
<dbReference type="Gene3D" id="3.40.50.150">
    <property type="entry name" value="Vaccinia Virus protein VP39"/>
    <property type="match status" value="1"/>
</dbReference>
<name>A0A0N4UWC9_ENTVE</name>
<dbReference type="InterPro" id="IPR029063">
    <property type="entry name" value="SAM-dependent_MTases_sf"/>
</dbReference>
<protein>
    <submittedName>
        <fullName evidence="3">MTS domain-containing protein</fullName>
    </submittedName>
</protein>
<dbReference type="CDD" id="cd02440">
    <property type="entry name" value="AdoMet_MTases"/>
    <property type="match status" value="1"/>
</dbReference>
<dbReference type="Proteomes" id="UP000274131">
    <property type="component" value="Unassembled WGS sequence"/>
</dbReference>
<dbReference type="SUPFAM" id="SSF53335">
    <property type="entry name" value="S-adenosyl-L-methionine-dependent methyltransferases"/>
    <property type="match status" value="1"/>
</dbReference>
<gene>
    <name evidence="1" type="ORF">EVEC_LOCUS1491</name>
</gene>
<evidence type="ECO:0000313" key="3">
    <source>
        <dbReference type="WBParaSite" id="EVEC_0000178301-mRNA-1"/>
    </source>
</evidence>
<dbReference type="OrthoDB" id="1723750at2759"/>